<evidence type="ECO:0000313" key="7">
    <source>
        <dbReference type="EMBL" id="APW35846.1"/>
    </source>
</evidence>
<dbReference type="SUPFAM" id="SSF69349">
    <property type="entry name" value="Phage fibre proteins"/>
    <property type="match status" value="1"/>
</dbReference>
<dbReference type="SUPFAM" id="SSF69255">
    <property type="entry name" value="gp5 N-terminal domain-like"/>
    <property type="match status" value="1"/>
</dbReference>
<dbReference type="GO" id="GO:0005576">
    <property type="term" value="C:extracellular region"/>
    <property type="evidence" value="ECO:0007669"/>
    <property type="project" value="UniProtKB-SubCell"/>
</dbReference>
<evidence type="ECO:0000259" key="4">
    <source>
        <dbReference type="Pfam" id="PF04717"/>
    </source>
</evidence>
<dbReference type="InterPro" id="IPR017847">
    <property type="entry name" value="T6SS_RhsGE_Vgr_subset"/>
</dbReference>
<gene>
    <name evidence="7" type="ORF">RD110_00295</name>
</gene>
<sequence>MSTYSAVHTLEIQSEAIPMVNGRPVLAPVRLSGHDGLNGLFEYELLLKTPDGLNIGASEAADFDLDGFIGREISCRIQLDGAGLFLPGGTGAAADHVGAGVREINALITEAEFWGEEGRFSQYRLVLKPWLYLATRNTDCRIFQNQTVLQTLDALLARYPFPVDKRLIENYPLRDYQTQFNETDFEFFSRLTAENGISYFFESRGGHHRLVLIDNMGAYQRMPSAAYQQVDYHPPGWRTDAEYIHSFVPHHRLTSGRYSSRDYDYTRPRADLSVSRAEPCPTGQADGEVYQWHDGLAGSHYAQPRAGTAEANDPQAEGRDFALLRMQALRTHGARARASGNLRGIVPGCSFELKLHPRQKANAEYLVLDTRFLIEDTDQASQVKEASPGRRQQWRVEVDFTAHPMREPLRPALTFPKPYSPGAQTALVVGPDGENLWTDQLGRIKVQFPWDRIGMKNQHSSCWVRVSSEWAGNQLGAMHLPRIGQEVLISFIGGDPDLPVCTGRLYNQNNLPPWALPAQSALSGLRSRELASQGGNSAAGRSNHLVLDDTAEKLQVQLKSDHQCSSVSLGHIARIEDNAGRKEPRGEGVEVRTDGHVAVRAQKGLLLTTDGRSEAVGGMLSRNELVACLEKALAIAKDLDRTAGQCQAGARETAPQQHLSEAVVALGHGANDEPLASGTVPGGQPVLALSGAAGIASATPRDHTQYAGLNIDTIAGHNQQHYADLSILQAAGQDIEQFAHRGDIRAIASKGKIIQQAQHNSAELTAQKSVTVTSTEEHVILRGKKSILLVLEDGTYLRLADGKLVAGMQGEFTVKSAGRQFEGPATLATDLPEFNRTDLAQKLKLHNGADRQLHAPQRAYQIVKGEGAPVVDKTGADAAAVMKPYEPFDIGF</sequence>
<organism evidence="7 8">
    <name type="scientific">Rhodoferax koreensis</name>
    <dbReference type="NCBI Taxonomy" id="1842727"/>
    <lineage>
        <taxon>Bacteria</taxon>
        <taxon>Pseudomonadati</taxon>
        <taxon>Pseudomonadota</taxon>
        <taxon>Betaproteobacteria</taxon>
        <taxon>Burkholderiales</taxon>
        <taxon>Comamonadaceae</taxon>
        <taxon>Rhodoferax</taxon>
    </lineage>
</organism>
<dbReference type="SUPFAM" id="SSF69279">
    <property type="entry name" value="Phage tail proteins"/>
    <property type="match status" value="2"/>
</dbReference>
<feature type="domain" description="Putative type VI secretion system Rhs element associated Vgr" evidence="6">
    <location>
        <begin position="539"/>
        <end position="643"/>
    </location>
</feature>
<dbReference type="Proteomes" id="UP000186609">
    <property type="component" value="Chromosome"/>
</dbReference>
<dbReference type="Pfam" id="PF13296">
    <property type="entry name" value="T6SS_Vgr"/>
    <property type="match status" value="1"/>
</dbReference>
<dbReference type="NCBIfam" id="TIGR01646">
    <property type="entry name" value="vgr_GE"/>
    <property type="match status" value="1"/>
</dbReference>
<proteinExistence type="inferred from homology"/>
<evidence type="ECO:0000259" key="6">
    <source>
        <dbReference type="Pfam" id="PF13296"/>
    </source>
</evidence>
<dbReference type="InterPro" id="IPR006531">
    <property type="entry name" value="Gp5/Vgr_OB"/>
</dbReference>
<dbReference type="AlphaFoldDB" id="A0A1P8JQ15"/>
<dbReference type="InterPro" id="IPR037026">
    <property type="entry name" value="Vgr_OB-fold_dom_sf"/>
</dbReference>
<dbReference type="InterPro" id="IPR050708">
    <property type="entry name" value="T6SS_VgrG/RHS"/>
</dbReference>
<comment type="subcellular location">
    <subcellularLocation>
        <location evidence="1">Secreted</location>
    </subcellularLocation>
</comment>
<dbReference type="PANTHER" id="PTHR32305:SF15">
    <property type="entry name" value="PROTEIN RHSA-RELATED"/>
    <property type="match status" value="1"/>
</dbReference>
<dbReference type="Gene3D" id="2.30.110.50">
    <property type="match status" value="1"/>
</dbReference>
<protein>
    <submittedName>
        <fullName evidence="7">Type VI secretion protein ImpA</fullName>
    </submittedName>
</protein>
<dbReference type="PANTHER" id="PTHR32305">
    <property type="match status" value="1"/>
</dbReference>
<dbReference type="Gene3D" id="4.10.220.110">
    <property type="match status" value="1"/>
</dbReference>
<feature type="domain" description="DUF2345" evidence="5">
    <location>
        <begin position="682"/>
        <end position="825"/>
    </location>
</feature>
<dbReference type="OrthoDB" id="1907165at2"/>
<name>A0A1P8JQ15_9BURK</name>
<dbReference type="STRING" id="1842727.RD110_00295"/>
<dbReference type="Gene3D" id="2.40.50.230">
    <property type="entry name" value="Gp5 N-terminal domain"/>
    <property type="match status" value="1"/>
</dbReference>
<dbReference type="Pfam" id="PF04717">
    <property type="entry name" value="Phage_base_V"/>
    <property type="match status" value="1"/>
</dbReference>
<feature type="domain" description="Gp5/Type VI secretion system Vgr protein OB-fold" evidence="4">
    <location>
        <begin position="438"/>
        <end position="506"/>
    </location>
</feature>
<dbReference type="Gene3D" id="3.55.50.10">
    <property type="entry name" value="Baseplate protein-like domains"/>
    <property type="match status" value="1"/>
</dbReference>
<dbReference type="Pfam" id="PF05954">
    <property type="entry name" value="Phage_GPD"/>
    <property type="match status" value="1"/>
</dbReference>
<reference evidence="7 8" key="1">
    <citation type="submission" date="2017-01" db="EMBL/GenBank/DDBJ databases">
        <authorList>
            <person name="Mah S.A."/>
            <person name="Swanson W.J."/>
            <person name="Moy G.W."/>
            <person name="Vacquier V.D."/>
        </authorList>
    </citation>
    <scope>NUCLEOTIDE SEQUENCE [LARGE SCALE GENOMIC DNA]</scope>
    <source>
        <strain evidence="7 8">DCY110</strain>
    </source>
</reference>
<dbReference type="RefSeq" id="WP_076195623.1">
    <property type="nucleotide sequence ID" value="NZ_CP019236.1"/>
</dbReference>
<dbReference type="InterPro" id="IPR028244">
    <property type="entry name" value="T6SS_Rhs_Vgr_dom"/>
</dbReference>
<dbReference type="EMBL" id="CP019236">
    <property type="protein sequence ID" value="APW35846.1"/>
    <property type="molecule type" value="Genomic_DNA"/>
</dbReference>
<evidence type="ECO:0000256" key="1">
    <source>
        <dbReference type="ARBA" id="ARBA00004613"/>
    </source>
</evidence>
<dbReference type="KEGG" id="rhy:RD110_00295"/>
<comment type="similarity">
    <text evidence="2">Belongs to the VgrG protein family.</text>
</comment>
<keyword evidence="3" id="KW-0964">Secreted</keyword>
<evidence type="ECO:0000259" key="5">
    <source>
        <dbReference type="Pfam" id="PF10106"/>
    </source>
</evidence>
<evidence type="ECO:0000256" key="3">
    <source>
        <dbReference type="ARBA" id="ARBA00022525"/>
    </source>
</evidence>
<evidence type="ECO:0000256" key="2">
    <source>
        <dbReference type="ARBA" id="ARBA00005558"/>
    </source>
</evidence>
<dbReference type="NCBIfam" id="TIGR03361">
    <property type="entry name" value="VI_Rhs_Vgr"/>
    <property type="match status" value="1"/>
</dbReference>
<keyword evidence="8" id="KW-1185">Reference proteome</keyword>
<dbReference type="InterPro" id="IPR018769">
    <property type="entry name" value="VgrG2_DUF2345"/>
</dbReference>
<evidence type="ECO:0000313" key="8">
    <source>
        <dbReference type="Proteomes" id="UP000186609"/>
    </source>
</evidence>
<dbReference type="Pfam" id="PF10106">
    <property type="entry name" value="DUF2345"/>
    <property type="match status" value="1"/>
</dbReference>
<dbReference type="InterPro" id="IPR006533">
    <property type="entry name" value="T6SS_Vgr_RhsGE"/>
</dbReference>
<accession>A0A1P8JQ15</accession>